<evidence type="ECO:0000313" key="2">
    <source>
        <dbReference type="EMBL" id="CAL1356380.1"/>
    </source>
</evidence>
<name>A0AAV2CIJ6_9ROSI</name>
<dbReference type="AlphaFoldDB" id="A0AAV2CIJ6"/>
<accession>A0AAV2CIJ6</accession>
<protein>
    <submittedName>
        <fullName evidence="2">Uncharacterized protein</fullName>
    </submittedName>
</protein>
<feature type="region of interest" description="Disordered" evidence="1">
    <location>
        <begin position="1"/>
        <end position="99"/>
    </location>
</feature>
<evidence type="ECO:0000256" key="1">
    <source>
        <dbReference type="SAM" id="MobiDB-lite"/>
    </source>
</evidence>
<reference evidence="2 3" key="1">
    <citation type="submission" date="2024-04" db="EMBL/GenBank/DDBJ databases">
        <authorList>
            <person name="Fracassetti M."/>
        </authorList>
    </citation>
    <scope>NUCLEOTIDE SEQUENCE [LARGE SCALE GENOMIC DNA]</scope>
</reference>
<sequence length="99" mass="9717">MIGADRRVGTGVLGPTTAAGDGGARARRRQGRSAEGEGGGAGDGRRGSLLVGSLARRSLSGAGGGPAAVRREGGGWERSPLLLFGEGEGGRGFGETPSI</sequence>
<dbReference type="EMBL" id="OZ034813">
    <property type="protein sequence ID" value="CAL1356380.1"/>
    <property type="molecule type" value="Genomic_DNA"/>
</dbReference>
<gene>
    <name evidence="2" type="ORF">LTRI10_LOCUS4086</name>
</gene>
<proteinExistence type="predicted"/>
<organism evidence="2 3">
    <name type="scientific">Linum trigynum</name>
    <dbReference type="NCBI Taxonomy" id="586398"/>
    <lineage>
        <taxon>Eukaryota</taxon>
        <taxon>Viridiplantae</taxon>
        <taxon>Streptophyta</taxon>
        <taxon>Embryophyta</taxon>
        <taxon>Tracheophyta</taxon>
        <taxon>Spermatophyta</taxon>
        <taxon>Magnoliopsida</taxon>
        <taxon>eudicotyledons</taxon>
        <taxon>Gunneridae</taxon>
        <taxon>Pentapetalae</taxon>
        <taxon>rosids</taxon>
        <taxon>fabids</taxon>
        <taxon>Malpighiales</taxon>
        <taxon>Linaceae</taxon>
        <taxon>Linum</taxon>
    </lineage>
</organism>
<dbReference type="Proteomes" id="UP001497516">
    <property type="component" value="Chromosome 1"/>
</dbReference>
<evidence type="ECO:0000313" key="3">
    <source>
        <dbReference type="Proteomes" id="UP001497516"/>
    </source>
</evidence>
<keyword evidence="3" id="KW-1185">Reference proteome</keyword>